<reference evidence="1 2" key="1">
    <citation type="journal article" date="2024" name="Plant Biotechnol. J.">
        <title>Genome and CRISPR/Cas9 system of a widespread forest tree (Populus alba) in the world.</title>
        <authorList>
            <person name="Liu Y.J."/>
            <person name="Jiang P.F."/>
            <person name="Han X.M."/>
            <person name="Li X.Y."/>
            <person name="Wang H.M."/>
            <person name="Wang Y.J."/>
            <person name="Wang X.X."/>
            <person name="Zeng Q.Y."/>
        </authorList>
    </citation>
    <scope>NUCLEOTIDE SEQUENCE [LARGE SCALE GENOMIC DNA]</scope>
    <source>
        <strain evidence="2">cv. PAL-ZL1</strain>
    </source>
</reference>
<organism evidence="1 2">
    <name type="scientific">Populus alba</name>
    <name type="common">White poplar</name>
    <dbReference type="NCBI Taxonomy" id="43335"/>
    <lineage>
        <taxon>Eukaryota</taxon>
        <taxon>Viridiplantae</taxon>
        <taxon>Streptophyta</taxon>
        <taxon>Embryophyta</taxon>
        <taxon>Tracheophyta</taxon>
        <taxon>Spermatophyta</taxon>
        <taxon>Magnoliopsida</taxon>
        <taxon>eudicotyledons</taxon>
        <taxon>Gunneridae</taxon>
        <taxon>Pentapetalae</taxon>
        <taxon>rosids</taxon>
        <taxon>fabids</taxon>
        <taxon>Malpighiales</taxon>
        <taxon>Salicaceae</taxon>
        <taxon>Saliceae</taxon>
        <taxon>Populus</taxon>
    </lineage>
</organism>
<comment type="caution">
    <text evidence="1">The sequence shown here is derived from an EMBL/GenBank/DDBJ whole genome shotgun (WGS) entry which is preliminary data.</text>
</comment>
<protein>
    <submittedName>
        <fullName evidence="1">Uncharacterized protein</fullName>
    </submittedName>
</protein>
<evidence type="ECO:0000313" key="2">
    <source>
        <dbReference type="Proteomes" id="UP000309997"/>
    </source>
</evidence>
<proteinExistence type="predicted"/>
<dbReference type="EMBL" id="RCHU02000006">
    <property type="protein sequence ID" value="KAL3586682.1"/>
    <property type="molecule type" value="Genomic_DNA"/>
</dbReference>
<gene>
    <name evidence="1" type="ORF">D5086_013549</name>
</gene>
<sequence>MESFAKQPLNLSLNPHRPSFPHPIISLSFKTPPPSSSPFKLSTSIRASSSSRITPLNQSLTTIIKTTSITLTAAAVLFFTRFNSKPAIASPVAASSSTADPTKESSKENVSFEEQERALQDHLAQNPSDVEALRSLMEVRIKSKKLQEAIEVVDRLIELEPNEDEWPLLKSQIYTYSGDFESAKDGFEAVLQKDPLRVEAYHGLVMANSESGGSLEVVLKRIESAMNKCKKEKKNSDLRDFKLLIAQVRVMEEKYFDALKVYEELVKEEPRDFRPYLCQGMIYTLLRKKDEAEKKFEQFKKLVPKNHPYREYLVENMFATNFFSEKAMNLQNHLVLFYLVGKEGKILYAVRILNFIGNTKEEFIDGVLPCASSLIVENACKAYTKVLKRSTISANALHDEAEEYVTVKNSGLEPVIRFQFHVLLPFWTVESCAVMLDAIPYVHKILYKTEHWLSRSVPRFCNVLSLFTVRIILLDSHVFINQSGNQDTVNYGISDCPLLLSKVMVNLLSGSPTMQYVLRELEAARVYYVLGAQQSFFAV</sequence>
<accession>A0ACC4C759</accession>
<name>A0ACC4C759_POPAL</name>
<keyword evidence="2" id="KW-1185">Reference proteome</keyword>
<evidence type="ECO:0000313" key="1">
    <source>
        <dbReference type="EMBL" id="KAL3586682.1"/>
    </source>
</evidence>
<dbReference type="Proteomes" id="UP000309997">
    <property type="component" value="Unassembled WGS sequence"/>
</dbReference>